<dbReference type="AlphaFoldDB" id="A0A1Y2IF32"/>
<name>A0A1Y2IF32_TRAC3</name>
<accession>A0A1Y2IF32</accession>
<evidence type="ECO:0000313" key="2">
    <source>
        <dbReference type="Proteomes" id="UP000193067"/>
    </source>
</evidence>
<protein>
    <submittedName>
        <fullName evidence="1">Uncharacterized protein</fullName>
    </submittedName>
</protein>
<keyword evidence="2" id="KW-1185">Reference proteome</keyword>
<reference evidence="1 2" key="1">
    <citation type="journal article" date="2015" name="Biotechnol. Biofuels">
        <title>Enhanced degradation of softwood versus hardwood by the white-rot fungus Pycnoporus coccineus.</title>
        <authorList>
            <person name="Couturier M."/>
            <person name="Navarro D."/>
            <person name="Chevret D."/>
            <person name="Henrissat B."/>
            <person name="Piumi F."/>
            <person name="Ruiz-Duenas F.J."/>
            <person name="Martinez A.T."/>
            <person name="Grigoriev I.V."/>
            <person name="Riley R."/>
            <person name="Lipzen A."/>
            <person name="Berrin J.G."/>
            <person name="Master E.R."/>
            <person name="Rosso M.N."/>
        </authorList>
    </citation>
    <scope>NUCLEOTIDE SEQUENCE [LARGE SCALE GENOMIC DNA]</scope>
    <source>
        <strain evidence="1 2">BRFM310</strain>
    </source>
</reference>
<feature type="non-terminal residue" evidence="1">
    <location>
        <position position="258"/>
    </location>
</feature>
<proteinExistence type="predicted"/>
<dbReference type="Proteomes" id="UP000193067">
    <property type="component" value="Unassembled WGS sequence"/>
</dbReference>
<gene>
    <name evidence="1" type="ORF">PYCCODRAFT_1470042</name>
</gene>
<dbReference type="EMBL" id="KZ084125">
    <property type="protein sequence ID" value="OSC99734.1"/>
    <property type="molecule type" value="Genomic_DNA"/>
</dbReference>
<dbReference type="OrthoDB" id="2755603at2759"/>
<evidence type="ECO:0000313" key="1">
    <source>
        <dbReference type="EMBL" id="OSC99734.1"/>
    </source>
</evidence>
<organism evidence="1 2">
    <name type="scientific">Trametes coccinea (strain BRFM310)</name>
    <name type="common">Pycnoporus coccineus</name>
    <dbReference type="NCBI Taxonomy" id="1353009"/>
    <lineage>
        <taxon>Eukaryota</taxon>
        <taxon>Fungi</taxon>
        <taxon>Dikarya</taxon>
        <taxon>Basidiomycota</taxon>
        <taxon>Agaricomycotina</taxon>
        <taxon>Agaricomycetes</taxon>
        <taxon>Polyporales</taxon>
        <taxon>Polyporaceae</taxon>
        <taxon>Trametes</taxon>
    </lineage>
</organism>
<sequence>MKGELLRNFQLFMIRRARSKILARVDNMLNLWGGCPIEIMQDWYKTHPDVVQESTVRFPRLARTASFATLLTKHSLRPLPNRPDDYPITSKNIQSWLEALKDPLTRIVEALGDTRVPPSAQQTKLAHMAIYHLFFFLRSNLCQVLQTHGVVEALMDAYGDSDKEAKALKAKKARKATQGFEAKTFQHAQNVDTEEAVRGGVKAMEAENVEKAGKVWKSLADSIDQEPAYFDEDLDDDASSQREEDEDAVQHLFRYLQT</sequence>